<gene>
    <name evidence="1" type="ORF">LY90DRAFT_672660</name>
</gene>
<name>A0A1Y2BTK5_9FUNG</name>
<organism evidence="1 2">
    <name type="scientific">Neocallimastix californiae</name>
    <dbReference type="NCBI Taxonomy" id="1754190"/>
    <lineage>
        <taxon>Eukaryota</taxon>
        <taxon>Fungi</taxon>
        <taxon>Fungi incertae sedis</taxon>
        <taxon>Chytridiomycota</taxon>
        <taxon>Chytridiomycota incertae sedis</taxon>
        <taxon>Neocallimastigomycetes</taxon>
        <taxon>Neocallimastigales</taxon>
        <taxon>Neocallimastigaceae</taxon>
        <taxon>Neocallimastix</taxon>
    </lineage>
</organism>
<proteinExistence type="predicted"/>
<comment type="caution">
    <text evidence="1">The sequence shown here is derived from an EMBL/GenBank/DDBJ whole genome shotgun (WGS) entry which is preliminary data.</text>
</comment>
<evidence type="ECO:0000313" key="2">
    <source>
        <dbReference type="Proteomes" id="UP000193920"/>
    </source>
</evidence>
<accession>A0A1Y2BTK5</accession>
<dbReference type="AlphaFoldDB" id="A0A1Y2BTK5"/>
<dbReference type="OrthoDB" id="10654331at2759"/>
<reference evidence="1 2" key="1">
    <citation type="submission" date="2016-08" db="EMBL/GenBank/DDBJ databases">
        <title>A Parts List for Fungal Cellulosomes Revealed by Comparative Genomics.</title>
        <authorList>
            <consortium name="DOE Joint Genome Institute"/>
            <person name="Haitjema C.H."/>
            <person name="Gilmore S.P."/>
            <person name="Henske J.K."/>
            <person name="Solomon K.V."/>
            <person name="De Groot R."/>
            <person name="Kuo A."/>
            <person name="Mondo S.J."/>
            <person name="Salamov A.A."/>
            <person name="Labutti K."/>
            <person name="Zhao Z."/>
            <person name="Chiniquy J."/>
            <person name="Barry K."/>
            <person name="Brewer H.M."/>
            <person name="Purvine S.O."/>
            <person name="Wright A.T."/>
            <person name="Boxma B."/>
            <person name="Van Alen T."/>
            <person name="Hackstein J.H."/>
            <person name="Baker S.E."/>
            <person name="Grigoriev I.V."/>
            <person name="O'Malley M.A."/>
        </authorList>
    </citation>
    <scope>NUCLEOTIDE SEQUENCE [LARGE SCALE GENOMIC DNA]</scope>
    <source>
        <strain evidence="1 2">G1</strain>
    </source>
</reference>
<evidence type="ECO:0000313" key="1">
    <source>
        <dbReference type="EMBL" id="ORY38090.1"/>
    </source>
</evidence>
<dbReference type="EMBL" id="MCOG01000138">
    <property type="protein sequence ID" value="ORY38090.1"/>
    <property type="molecule type" value="Genomic_DNA"/>
</dbReference>
<dbReference type="Proteomes" id="UP000193920">
    <property type="component" value="Unassembled WGS sequence"/>
</dbReference>
<keyword evidence="2" id="KW-1185">Reference proteome</keyword>
<protein>
    <submittedName>
        <fullName evidence="1">Uncharacterized protein</fullName>
    </submittedName>
</protein>
<sequence length="845" mass="103052">MIKLKLKFWTWNDEKEIRKFIKENNIEFKNYINEDFNILDYIYQLRNEDKISSKVKNLIIKYLDRGRQAIIEIIKKNDFNLLKAYCKNNKIYEFKQFSYLPYLDFENLILNINIDGIKIEQEIKDYVTKNYTKERSKVMSLMFSNNKNSIEELIQYLIKNEIETKDLSDKYFNIVKYFKTYNKNNFNKCFEKIKTVFDENYFDKVEINKIKSNYALEKYIKNNFKKFENLKNFNVNDYLKSIKYIDEKKINILIQYYDKPRRLIIDLIIKEDIPGLSNYIQENNDFEFKELNKGQFDIISYCKFSLKNVSNELMDFILINFDKKRREVISILEENVEDDKKIQNLKNYVESSPNNFEIKDINDKNFDIIKYCHSSKKISSKIEKFVLSHLNSIRYKIVEWIKSDDNKKKIENFIRSNNFNLKELNDDNFDIIKYIQDNKNGISPSMKTFIKDNFDSNRNRIMDIIKKNDVGELKEYMENNNIELEKLNHRNFNIVKFVISLHKKNKISEELKDFVISHLNIWRSNIIELIEEDNVQELKDYIKKEKNFQLNDINDTYFNLKKYCKKYKIVKSPEMKHFLKKYSNKEKYINDIIRKEDNSKKYNKLKKYVDEFDYGFEFKESNKNIVINVLSLYDNQIIDDETKNYILLNYDIFIINIIKFMYENKQNELSDYISKNFDRFKDSIDIYYLILKYSNILESEKIPQKIKDYILKYLDRRKEKIKLLLKEEIDDENLIEFYSNNKEIPEKMIFFLKCHYTYYRSLFVEAIINNQFEKLDLLITKNNIWPVNLNDQYFKVYDLLFFNPFNYVTHEMCYKVIMNYYKERSDLADLVKVLSNKKRLKKKIN</sequence>